<evidence type="ECO:0000313" key="3">
    <source>
        <dbReference type="Proteomes" id="UP000076154"/>
    </source>
</evidence>
<evidence type="ECO:0000256" key="1">
    <source>
        <dbReference type="SAM" id="MobiDB-lite"/>
    </source>
</evidence>
<feature type="region of interest" description="Disordered" evidence="1">
    <location>
        <begin position="51"/>
        <end position="94"/>
    </location>
</feature>
<gene>
    <name evidence="2" type="ORF">Hypma_003412</name>
</gene>
<name>A0A369J264_HYPMA</name>
<organism evidence="2 3">
    <name type="scientific">Hypsizygus marmoreus</name>
    <name type="common">White beech mushroom</name>
    <name type="synonym">Agaricus marmoreus</name>
    <dbReference type="NCBI Taxonomy" id="39966"/>
    <lineage>
        <taxon>Eukaryota</taxon>
        <taxon>Fungi</taxon>
        <taxon>Dikarya</taxon>
        <taxon>Basidiomycota</taxon>
        <taxon>Agaricomycotina</taxon>
        <taxon>Agaricomycetes</taxon>
        <taxon>Agaricomycetidae</taxon>
        <taxon>Agaricales</taxon>
        <taxon>Tricholomatineae</taxon>
        <taxon>Lyophyllaceae</taxon>
        <taxon>Hypsizygus</taxon>
    </lineage>
</organism>
<comment type="caution">
    <text evidence="2">The sequence shown here is derived from an EMBL/GenBank/DDBJ whole genome shotgun (WGS) entry which is preliminary data.</text>
</comment>
<dbReference type="EMBL" id="LUEZ02000135">
    <property type="protein sequence ID" value="RDB16089.1"/>
    <property type="molecule type" value="Genomic_DNA"/>
</dbReference>
<accession>A0A369J264</accession>
<sequence length="109" mass="11744">MSLGPKRTSDPRASWKTRSSGIIKDRDRDSAFTNTSRLLLPSRGFALLKKDGKSSTDLSSARPSALNQVRQSKTPAGSADGENSTAEGFRRPRDAIMGSSTIFVGLTTR</sequence>
<dbReference type="InParanoid" id="A0A369J264"/>
<dbReference type="AlphaFoldDB" id="A0A369J264"/>
<proteinExistence type="predicted"/>
<dbReference type="Proteomes" id="UP000076154">
    <property type="component" value="Unassembled WGS sequence"/>
</dbReference>
<protein>
    <submittedName>
        <fullName evidence="2">Uncharacterized protein</fullName>
    </submittedName>
</protein>
<reference evidence="2" key="1">
    <citation type="submission" date="2018-04" db="EMBL/GenBank/DDBJ databases">
        <title>Whole genome sequencing of Hypsizygus marmoreus.</title>
        <authorList>
            <person name="Choi I.-G."/>
            <person name="Min B."/>
            <person name="Kim J.-G."/>
            <person name="Kim S."/>
            <person name="Oh Y.-L."/>
            <person name="Kong W.-S."/>
            <person name="Park H."/>
            <person name="Jeong J."/>
            <person name="Song E.-S."/>
        </authorList>
    </citation>
    <scope>NUCLEOTIDE SEQUENCE [LARGE SCALE GENOMIC DNA]</scope>
    <source>
        <strain evidence="2">51987-8</strain>
    </source>
</reference>
<feature type="compositionally biased region" description="Polar residues" evidence="1">
    <location>
        <begin position="55"/>
        <end position="86"/>
    </location>
</feature>
<keyword evidence="3" id="KW-1185">Reference proteome</keyword>
<feature type="region of interest" description="Disordered" evidence="1">
    <location>
        <begin position="1"/>
        <end position="28"/>
    </location>
</feature>
<evidence type="ECO:0000313" key="2">
    <source>
        <dbReference type="EMBL" id="RDB16089.1"/>
    </source>
</evidence>